<comment type="subunit">
    <text evidence="6">Part of the RNA polymerase complex.</text>
</comment>
<dbReference type="Gene3D" id="3.30.1360.10">
    <property type="entry name" value="RNA polymerase, RBP11-like subunit"/>
    <property type="match status" value="1"/>
</dbReference>
<dbReference type="GeneID" id="11262551"/>
<dbReference type="PATRIC" id="fig|768679.9.peg.1692"/>
<dbReference type="SMART" id="SM00662">
    <property type="entry name" value="RPOLD"/>
    <property type="match status" value="1"/>
</dbReference>
<dbReference type="CDD" id="cd07030">
    <property type="entry name" value="RNAP_D"/>
    <property type="match status" value="1"/>
</dbReference>
<dbReference type="InterPro" id="IPR001514">
    <property type="entry name" value="DNA-dir_RNA_pol_30-40kDasu_CS"/>
</dbReference>
<keyword evidence="1 6" id="KW-0240">DNA-directed RNA polymerase</keyword>
<evidence type="ECO:0000256" key="1">
    <source>
        <dbReference type="ARBA" id="ARBA00022478"/>
    </source>
</evidence>
<organism evidence="8 9">
    <name type="scientific">Thermoproteus tenax (strain ATCC 35583 / DSM 2078 / JCM 9277 / NBRC 100435 / Kra 1)</name>
    <dbReference type="NCBI Taxonomy" id="768679"/>
    <lineage>
        <taxon>Archaea</taxon>
        <taxon>Thermoproteota</taxon>
        <taxon>Thermoprotei</taxon>
        <taxon>Thermoproteales</taxon>
        <taxon>Thermoproteaceae</taxon>
        <taxon>Thermoproteus</taxon>
    </lineage>
</organism>
<evidence type="ECO:0000259" key="7">
    <source>
        <dbReference type="SMART" id="SM00662"/>
    </source>
</evidence>
<dbReference type="InterPro" id="IPR036603">
    <property type="entry name" value="RBP11-like"/>
</dbReference>
<keyword evidence="9" id="KW-1185">Reference proteome</keyword>
<dbReference type="Pfam" id="PF01000">
    <property type="entry name" value="RNA_pol_A_bac"/>
    <property type="match status" value="1"/>
</dbReference>
<dbReference type="GO" id="GO:0006351">
    <property type="term" value="P:DNA-templated transcription"/>
    <property type="evidence" value="ECO:0007669"/>
    <property type="project" value="UniProtKB-UniRule"/>
</dbReference>
<dbReference type="GO" id="GO:0003677">
    <property type="term" value="F:DNA binding"/>
    <property type="evidence" value="ECO:0007669"/>
    <property type="project" value="UniProtKB-UniRule"/>
</dbReference>
<comment type="catalytic activity">
    <reaction evidence="6">
        <text>RNA(n) + a ribonucleoside 5'-triphosphate = RNA(n+1) + diphosphate</text>
        <dbReference type="Rhea" id="RHEA:21248"/>
        <dbReference type="Rhea" id="RHEA-COMP:14527"/>
        <dbReference type="Rhea" id="RHEA-COMP:17342"/>
        <dbReference type="ChEBI" id="CHEBI:33019"/>
        <dbReference type="ChEBI" id="CHEBI:61557"/>
        <dbReference type="ChEBI" id="CHEBI:140395"/>
        <dbReference type="EC" id="2.7.7.6"/>
    </reaction>
</comment>
<protein>
    <recommendedName>
        <fullName evidence="6">DNA-directed RNA polymerase subunit Rpo3</fullName>
        <ecNumber evidence="6">2.7.7.6</ecNumber>
    </recommendedName>
    <alternativeName>
        <fullName evidence="6">DNA-directed RNA polymerase subunit D</fullName>
    </alternativeName>
</protein>
<dbReference type="InterPro" id="IPR036643">
    <property type="entry name" value="RNApol_insert_sf"/>
</dbReference>
<dbReference type="PROSITE" id="PS00446">
    <property type="entry name" value="RNA_POL_D_30KD"/>
    <property type="match status" value="1"/>
</dbReference>
<keyword evidence="3 6" id="KW-0548">Nucleotidyltransferase</keyword>
<dbReference type="PANTHER" id="PTHR11800">
    <property type="entry name" value="DNA-DIRECTED RNA POLYMERASE"/>
    <property type="match status" value="1"/>
</dbReference>
<dbReference type="EMBL" id="FN869859">
    <property type="protein sequence ID" value="CCC82293.1"/>
    <property type="molecule type" value="Genomic_DNA"/>
</dbReference>
<dbReference type="HAMAP" id="MF_00320">
    <property type="entry name" value="RNApol_arch_Rpo3"/>
    <property type="match status" value="1"/>
</dbReference>
<comment type="similarity">
    <text evidence="5 6">Belongs to the archaeal Rpo3/eukaryotic RPB3 RNA polymerase subunit family.</text>
</comment>
<dbReference type="SUPFAM" id="SSF55257">
    <property type="entry name" value="RBP11-like subunits of RNA polymerase"/>
    <property type="match status" value="1"/>
</dbReference>
<keyword evidence="4 6" id="KW-0804">Transcription</keyword>
<dbReference type="OrthoDB" id="84933at2157"/>
<dbReference type="InterPro" id="IPR050518">
    <property type="entry name" value="Rpo3/RPB3_RNA_Pol_subunit"/>
</dbReference>
<dbReference type="GO" id="GO:0046983">
    <property type="term" value="F:protein dimerization activity"/>
    <property type="evidence" value="ECO:0007669"/>
    <property type="project" value="InterPro"/>
</dbReference>
<comment type="caution">
    <text evidence="6">Lacks conserved residue(s) required for the propagation of feature annotation.</text>
</comment>
<accession>G4RL48</accession>
<dbReference type="PANTHER" id="PTHR11800:SF2">
    <property type="entry name" value="DNA-DIRECTED RNA POLYMERASE II SUBUNIT RPB3"/>
    <property type="match status" value="1"/>
</dbReference>
<dbReference type="KEGG" id="ttn:TTX_1672"/>
<dbReference type="InterPro" id="IPR022842">
    <property type="entry name" value="RNAP_Rpo3/Rpb3/RPAC1"/>
</dbReference>
<name>G4RL48_THETK</name>
<dbReference type="AlphaFoldDB" id="G4RL48"/>
<evidence type="ECO:0000256" key="6">
    <source>
        <dbReference type="HAMAP-Rule" id="MF_00320"/>
    </source>
</evidence>
<sequence length="281" mass="31600">MPHAKVLERDNLRLRAYIEGAKPSLVNSIRRAVISEVPVFAVDQVIIINNTSSMYDEMLAHRIGLIPLTTPLGEFPKIEECESGLVDPAECTVRLTLQVTAEEARTVYAGDLISEHPGVKPVYPEMPIVKLAKGQSISIEAYARLGRAREHAKWQAGLATYYYFPKVTIVKDDENCLKICKNVCPKAFGNTLKEVDLYQCTFGKLKTCESLCNGILIVDWDKYKYIMMFESYGNMSINDMLKETFRVLKVKFSTFLESLEREVVNRASATAVEEGSKAENV</sequence>
<dbReference type="STRING" id="768679.TTX_1672"/>
<dbReference type="HOGENOM" id="CLU_038421_3_1_2"/>
<dbReference type="NCBIfam" id="NF001988">
    <property type="entry name" value="PRK00783.1"/>
    <property type="match status" value="1"/>
</dbReference>
<dbReference type="EC" id="2.7.7.6" evidence="6"/>
<dbReference type="eggNOG" id="arCOG04241">
    <property type="taxonomic scope" value="Archaea"/>
</dbReference>
<reference evidence="8 9" key="1">
    <citation type="journal article" date="2011" name="PLoS ONE">
        <title>The complete genome sequence of Thermoproteus tenax: a physiologically versatile member of the Crenarchaeota.</title>
        <authorList>
            <person name="Siebers B."/>
            <person name="Zaparty M."/>
            <person name="Raddatz G."/>
            <person name="Tjaden B."/>
            <person name="Albers S.V."/>
            <person name="Bell S.D."/>
            <person name="Blombach F."/>
            <person name="Kletzin A."/>
            <person name="Kyrpides N."/>
            <person name="Lanz C."/>
            <person name="Plagens A."/>
            <person name="Rampp M."/>
            <person name="Rosinus A."/>
            <person name="von Jan M."/>
            <person name="Makarova K.S."/>
            <person name="Klenk H.P."/>
            <person name="Schuster S.C."/>
            <person name="Hensel R."/>
        </authorList>
    </citation>
    <scope>NUCLEOTIDE SEQUENCE [LARGE SCALE GENOMIC DNA]</scope>
    <source>
        <strain evidence="9">ATCC 35583 / DSM 2078 / JCM 9277 / NBRC 100435 / Kra 1</strain>
    </source>
</reference>
<keyword evidence="2 6" id="KW-0808">Transferase</keyword>
<dbReference type="Pfam" id="PF01193">
    <property type="entry name" value="RNA_pol_L"/>
    <property type="match status" value="1"/>
</dbReference>
<dbReference type="RefSeq" id="WP_014127547.1">
    <property type="nucleotide sequence ID" value="NC_016070.1"/>
</dbReference>
<dbReference type="Gene3D" id="2.170.120.12">
    <property type="entry name" value="DNA-directed RNA polymerase, insert domain"/>
    <property type="match status" value="1"/>
</dbReference>
<dbReference type="InterPro" id="IPR011263">
    <property type="entry name" value="DNA-dir_RNA_pol_RpoA/D/Rpb3"/>
</dbReference>
<dbReference type="InterPro" id="IPR011262">
    <property type="entry name" value="DNA-dir_RNA_pol_insert"/>
</dbReference>
<dbReference type="GO" id="GO:0005737">
    <property type="term" value="C:cytoplasm"/>
    <property type="evidence" value="ECO:0007669"/>
    <property type="project" value="UniProtKB-SubCell"/>
</dbReference>
<dbReference type="Proteomes" id="UP000002654">
    <property type="component" value="Chromosome"/>
</dbReference>
<keyword evidence="6" id="KW-0963">Cytoplasm</keyword>
<evidence type="ECO:0000256" key="5">
    <source>
        <dbReference type="ARBA" id="ARBA00025804"/>
    </source>
</evidence>
<proteinExistence type="inferred from homology"/>
<dbReference type="PaxDb" id="768679-TTX_1672"/>
<evidence type="ECO:0000313" key="9">
    <source>
        <dbReference type="Proteomes" id="UP000002654"/>
    </source>
</evidence>
<comment type="function">
    <text evidence="6">DNA-dependent RNA polymerase (RNAP) catalyzes the transcription of DNA into RNA using the four ribonucleoside triphosphates as substrates.</text>
</comment>
<dbReference type="Gene3D" id="3.30.70.3110">
    <property type="match status" value="1"/>
</dbReference>
<dbReference type="SUPFAM" id="SSF56553">
    <property type="entry name" value="Insert subdomain of RNA polymerase alpha subunit"/>
    <property type="match status" value="1"/>
</dbReference>
<dbReference type="GO" id="GO:0003899">
    <property type="term" value="F:DNA-directed RNA polymerase activity"/>
    <property type="evidence" value="ECO:0007669"/>
    <property type="project" value="UniProtKB-UniRule"/>
</dbReference>
<evidence type="ECO:0000256" key="2">
    <source>
        <dbReference type="ARBA" id="ARBA00022679"/>
    </source>
</evidence>
<evidence type="ECO:0000256" key="3">
    <source>
        <dbReference type="ARBA" id="ARBA00022695"/>
    </source>
</evidence>
<evidence type="ECO:0000256" key="4">
    <source>
        <dbReference type="ARBA" id="ARBA00023163"/>
    </source>
</evidence>
<dbReference type="GO" id="GO:0000428">
    <property type="term" value="C:DNA-directed RNA polymerase complex"/>
    <property type="evidence" value="ECO:0007669"/>
    <property type="project" value="UniProtKB-KW"/>
</dbReference>
<gene>
    <name evidence="6 8" type="primary">rpoD</name>
    <name evidence="6" type="synonym">rpo3</name>
    <name evidence="8" type="ordered locus">TTX_1672</name>
</gene>
<feature type="domain" description="DNA-directed RNA polymerase RpoA/D/Rpb3-type" evidence="7">
    <location>
        <begin position="13"/>
        <end position="258"/>
    </location>
</feature>
<evidence type="ECO:0000313" key="8">
    <source>
        <dbReference type="EMBL" id="CCC82293.1"/>
    </source>
</evidence>
<comment type="subcellular location">
    <subcellularLocation>
        <location evidence="6">Cytoplasm</location>
    </subcellularLocation>
</comment>